<dbReference type="PROSITE" id="PS50949">
    <property type="entry name" value="HTH_GNTR"/>
    <property type="match status" value="1"/>
</dbReference>
<dbReference type="PANTHER" id="PTHR38445:SF9">
    <property type="entry name" value="HTH-TYPE TRANSCRIPTIONAL REPRESSOR YTRA"/>
    <property type="match status" value="1"/>
</dbReference>
<feature type="domain" description="HTH gntR-type" evidence="4">
    <location>
        <begin position="19"/>
        <end position="87"/>
    </location>
</feature>
<keyword evidence="1" id="KW-0805">Transcription regulation</keyword>
<dbReference type="GO" id="GO:0003700">
    <property type="term" value="F:DNA-binding transcription factor activity"/>
    <property type="evidence" value="ECO:0007669"/>
    <property type="project" value="InterPro"/>
</dbReference>
<dbReference type="RefSeq" id="WP_051190977.1">
    <property type="nucleotide sequence ID" value="NZ_JANJZH010000008.1"/>
</dbReference>
<organism evidence="5 6">
    <name type="scientific">Adlercreutzia mucosicola</name>
    <dbReference type="NCBI Taxonomy" id="580026"/>
    <lineage>
        <taxon>Bacteria</taxon>
        <taxon>Bacillati</taxon>
        <taxon>Actinomycetota</taxon>
        <taxon>Coriobacteriia</taxon>
        <taxon>Eggerthellales</taxon>
        <taxon>Eggerthellaceae</taxon>
        <taxon>Adlercreutzia</taxon>
    </lineage>
</organism>
<evidence type="ECO:0000313" key="6">
    <source>
        <dbReference type="Proteomes" id="UP000463388"/>
    </source>
</evidence>
<dbReference type="SMART" id="SM00345">
    <property type="entry name" value="HTH_GNTR"/>
    <property type="match status" value="1"/>
</dbReference>
<dbReference type="PANTHER" id="PTHR38445">
    <property type="entry name" value="HTH-TYPE TRANSCRIPTIONAL REPRESSOR YTRA"/>
    <property type="match status" value="1"/>
</dbReference>
<gene>
    <name evidence="5" type="ORF">GKZ27_07745</name>
</gene>
<dbReference type="InterPro" id="IPR036388">
    <property type="entry name" value="WH-like_DNA-bd_sf"/>
</dbReference>
<dbReference type="GO" id="GO:0003677">
    <property type="term" value="F:DNA binding"/>
    <property type="evidence" value="ECO:0007669"/>
    <property type="project" value="UniProtKB-KW"/>
</dbReference>
<dbReference type="InterPro" id="IPR036390">
    <property type="entry name" value="WH_DNA-bd_sf"/>
</dbReference>
<evidence type="ECO:0000256" key="3">
    <source>
        <dbReference type="ARBA" id="ARBA00023163"/>
    </source>
</evidence>
<sequence length="163" mass="17955">MAIISADEFTFQPDPDSTSPLWLQLRRHLAYLISAGRLKPGDQLPKIRELAVALSINFNTVNKSYLSLASDGYVKSVRGKGVFVSDALSSAGNEEREEVTALLRDCLQACKACGLSYDDTLNQMKRYVQKLKMDEARARMVPGTNIIEFVAADGPDGIQEKEA</sequence>
<dbReference type="Gene3D" id="1.10.10.10">
    <property type="entry name" value="Winged helix-like DNA-binding domain superfamily/Winged helix DNA-binding domain"/>
    <property type="match status" value="1"/>
</dbReference>
<dbReference type="InterPro" id="IPR000524">
    <property type="entry name" value="Tscrpt_reg_HTH_GntR"/>
</dbReference>
<evidence type="ECO:0000259" key="4">
    <source>
        <dbReference type="PROSITE" id="PS50949"/>
    </source>
</evidence>
<accession>A0A6N8JNA8</accession>
<evidence type="ECO:0000313" key="5">
    <source>
        <dbReference type="EMBL" id="MVX61345.1"/>
    </source>
</evidence>
<reference evidence="5 6" key="1">
    <citation type="submission" date="2019-12" db="EMBL/GenBank/DDBJ databases">
        <title>Microbes associate with the intestines of laboratory mice.</title>
        <authorList>
            <person name="Navarre W."/>
            <person name="Wong E."/>
        </authorList>
    </citation>
    <scope>NUCLEOTIDE SEQUENCE [LARGE SCALE GENOMIC DNA]</scope>
    <source>
        <strain evidence="5 6">NM66_B29</strain>
    </source>
</reference>
<evidence type="ECO:0000256" key="2">
    <source>
        <dbReference type="ARBA" id="ARBA00023125"/>
    </source>
</evidence>
<comment type="caution">
    <text evidence="5">The sequence shown here is derived from an EMBL/GenBank/DDBJ whole genome shotgun (WGS) entry which is preliminary data.</text>
</comment>
<protein>
    <submittedName>
        <fullName evidence="5">GntR family transcriptional regulator</fullName>
    </submittedName>
</protein>
<dbReference type="Proteomes" id="UP000463388">
    <property type="component" value="Unassembled WGS sequence"/>
</dbReference>
<dbReference type="OrthoDB" id="4307011at2"/>
<keyword evidence="3" id="KW-0804">Transcription</keyword>
<evidence type="ECO:0000256" key="1">
    <source>
        <dbReference type="ARBA" id="ARBA00023015"/>
    </source>
</evidence>
<keyword evidence="2" id="KW-0238">DNA-binding</keyword>
<dbReference type="AlphaFoldDB" id="A0A6N8JNA8"/>
<dbReference type="CDD" id="cd07377">
    <property type="entry name" value="WHTH_GntR"/>
    <property type="match status" value="1"/>
</dbReference>
<dbReference type="SUPFAM" id="SSF46785">
    <property type="entry name" value="Winged helix' DNA-binding domain"/>
    <property type="match status" value="1"/>
</dbReference>
<keyword evidence="6" id="KW-1185">Reference proteome</keyword>
<name>A0A6N8JNA8_9ACTN</name>
<dbReference type="Pfam" id="PF00392">
    <property type="entry name" value="GntR"/>
    <property type="match status" value="1"/>
</dbReference>
<proteinExistence type="predicted"/>
<dbReference type="EMBL" id="WSRR01000018">
    <property type="protein sequence ID" value="MVX61345.1"/>
    <property type="molecule type" value="Genomic_DNA"/>
</dbReference>